<dbReference type="InterPro" id="IPR027417">
    <property type="entry name" value="P-loop_NTPase"/>
</dbReference>
<dbReference type="CDD" id="cd01029">
    <property type="entry name" value="TOPRIM_primases"/>
    <property type="match status" value="1"/>
</dbReference>
<feature type="region of interest" description="Disordered" evidence="2">
    <location>
        <begin position="340"/>
        <end position="377"/>
    </location>
</feature>
<dbReference type="SUPFAM" id="SSF52540">
    <property type="entry name" value="P-loop containing nucleoside triphosphate hydrolases"/>
    <property type="match status" value="1"/>
</dbReference>
<keyword evidence="4" id="KW-1185">Reference proteome</keyword>
<feature type="coiled-coil region" evidence="1">
    <location>
        <begin position="90"/>
        <end position="119"/>
    </location>
</feature>
<evidence type="ECO:0000313" key="4">
    <source>
        <dbReference type="Proteomes" id="UP001366503"/>
    </source>
</evidence>
<sequence>MDSEKKILEFLDAMRSAGVHMDTANSRGASHPIADGKVHRANAQGKKKAKNQHVWYVLHLDTPASGAFGDLQTGIQDTWTEKRPSSMTAAERAELKKRMAETQKQREEERAALNAAAAAAAGLIMAATEKAPASHPYLAKKGLPPFPGLRRLKQNVKYVVDPEEDPRTARAGSLVVPLYTPGAELASVQLIGDDGTKRFLKGTAKEGNYHPIGKRPEDPGADFVITIAEGYSTAARVHQATGYLTITAFDAGNLGPASKAIRAKYPKARILFAADNDRLVKMPDGRFNPGVTKAKDAAEAVGGVVAFPVFDDAEIELTDFDDLARKSGLDAVREVIDAALNPKPAADENPPLPTDPDDYYRGGEGPSEDFGEPAPRERVAKAEHPLADFGAPHFRCLGVDETTLFFQPSNVAQVIALNASQMSSNNMMRLAKLQWWESEFPGSKSGVDWHAAINACMQACMARRKFVPHNSVRGRGAWFEGETAVYHAGDRLIVDGQETSFHDHRGRYVYDEGEALAVEVDEPVSTNEARRLLELCKSLRWVSPLSGYLLAGWCVVAPVCGFLKWRPHIWVNGPAGSGKSTVMDQIIKRCLGVTGLSVVGNTTEAGVRGALGMDALPIIFDEVEPKDQNNQNRIRAIMDLARVAASESDGMILKGTAGQKTKGFRARSMFVFASIFTQIEGYADETRITQLSLADPSRDTDEEKAMNKKHYEKLLSDIVGLLSPSFSKRLLARTIAHLPTLRAYVDVFTVAATQHLGTQRLGDQLGPMLAGAYLLNTTKPVTVEEALKWLRANDWTDHTAKGATKDSERFLQHVTGYLVRHNTPEGGQWERTIGELLELAAFAADMMPPNDGYGTQEPNKKKASAVSALARLGIRVWRGPDGMVADITTSHESFKRLILKNTEWGATKYRDILKAIPGAIPGKGNRYFSSGINTPFVTVPLNALLGEREPGEDAD</sequence>
<evidence type="ECO:0008006" key="5">
    <source>
        <dbReference type="Google" id="ProtNLM"/>
    </source>
</evidence>
<keyword evidence="1" id="KW-0175">Coiled coil</keyword>
<evidence type="ECO:0000313" key="3">
    <source>
        <dbReference type="EMBL" id="MEI9402341.1"/>
    </source>
</evidence>
<evidence type="ECO:0000256" key="2">
    <source>
        <dbReference type="SAM" id="MobiDB-lite"/>
    </source>
</evidence>
<protein>
    <recommendedName>
        <fullName evidence="5">Toprim domain-containing protein</fullName>
    </recommendedName>
</protein>
<organism evidence="3 4">
    <name type="scientific">Mesorhizobium argentiipisi</name>
    <dbReference type="NCBI Taxonomy" id="3015175"/>
    <lineage>
        <taxon>Bacteria</taxon>
        <taxon>Pseudomonadati</taxon>
        <taxon>Pseudomonadota</taxon>
        <taxon>Alphaproteobacteria</taxon>
        <taxon>Hyphomicrobiales</taxon>
        <taxon>Phyllobacteriaceae</taxon>
        <taxon>Mesorhizobium</taxon>
    </lineage>
</organism>
<comment type="caution">
    <text evidence="3">The sequence shown here is derived from an EMBL/GenBank/DDBJ whole genome shotgun (WGS) entry which is preliminary data.</text>
</comment>
<evidence type="ECO:0000256" key="1">
    <source>
        <dbReference type="SAM" id="Coils"/>
    </source>
</evidence>
<gene>
    <name evidence="3" type="ORF">O7A05_09210</name>
</gene>
<proteinExistence type="predicted"/>
<accession>A0ABU8KAZ1</accession>
<dbReference type="InterPro" id="IPR034154">
    <property type="entry name" value="TOPRIM_DnaG/twinkle"/>
</dbReference>
<dbReference type="Proteomes" id="UP001366503">
    <property type="component" value="Unassembled WGS sequence"/>
</dbReference>
<reference evidence="3 4" key="1">
    <citation type="submission" date="2022-12" db="EMBL/GenBank/DDBJ databases">
        <authorList>
            <person name="Muema E."/>
        </authorList>
    </citation>
    <scope>NUCLEOTIDE SEQUENCE [LARGE SCALE GENOMIC DNA]</scope>
    <source>
        <strain evidence="4">1330</strain>
    </source>
</reference>
<dbReference type="EMBL" id="JAPYKO010000004">
    <property type="protein sequence ID" value="MEI9402341.1"/>
    <property type="molecule type" value="Genomic_DNA"/>
</dbReference>
<dbReference type="RefSeq" id="WP_337092678.1">
    <property type="nucleotide sequence ID" value="NZ_JAPYKO010000004.1"/>
</dbReference>
<name>A0ABU8KAZ1_9HYPH</name>